<dbReference type="Proteomes" id="UP000037600">
    <property type="component" value="Unassembled WGS sequence"/>
</dbReference>
<evidence type="ECO:0000313" key="7">
    <source>
        <dbReference type="Proteomes" id="UP000037600"/>
    </source>
</evidence>
<keyword evidence="2" id="KW-0479">Metal-binding</keyword>
<dbReference type="RefSeq" id="WP_048688977.1">
    <property type="nucleotide sequence ID" value="NZ_KQ130482.1"/>
</dbReference>
<dbReference type="OrthoDB" id="9777740at2"/>
<dbReference type="AlphaFoldDB" id="A0A0J8H0F5"/>
<keyword evidence="1" id="KW-0004">4Fe-4S</keyword>
<dbReference type="PANTHER" id="PTHR43498:SF1">
    <property type="entry name" value="COB--COM HETERODISULFIDE REDUCTASE IRON-SULFUR SUBUNIT A"/>
    <property type="match status" value="1"/>
</dbReference>
<dbReference type="STRING" id="1513271.XM47_02330"/>
<evidence type="ECO:0000256" key="1">
    <source>
        <dbReference type="ARBA" id="ARBA00022485"/>
    </source>
</evidence>
<dbReference type="Pfam" id="PF12831">
    <property type="entry name" value="FAD_oxidored"/>
    <property type="match status" value="1"/>
</dbReference>
<dbReference type="InterPro" id="IPR039650">
    <property type="entry name" value="HdrA-like"/>
</dbReference>
<organism evidence="6 7">
    <name type="scientific">Catenovulum maritimum</name>
    <dbReference type="NCBI Taxonomy" id="1513271"/>
    <lineage>
        <taxon>Bacteria</taxon>
        <taxon>Pseudomonadati</taxon>
        <taxon>Pseudomonadota</taxon>
        <taxon>Gammaproteobacteria</taxon>
        <taxon>Alteromonadales</taxon>
        <taxon>Alteromonadaceae</taxon>
        <taxon>Catenovulum</taxon>
    </lineage>
</organism>
<dbReference type="PATRIC" id="fig|1513271.3.peg.494"/>
<evidence type="ECO:0000256" key="4">
    <source>
        <dbReference type="ARBA" id="ARBA00023004"/>
    </source>
</evidence>
<reference evidence="6 7" key="1">
    <citation type="submission" date="2015-04" db="EMBL/GenBank/DDBJ databases">
        <title>Draft Genome Sequence of the Novel Agar-Digesting Marine Bacterium Q1.</title>
        <authorList>
            <person name="Li Y."/>
            <person name="Li D."/>
            <person name="Chen G."/>
            <person name="Du Z."/>
        </authorList>
    </citation>
    <scope>NUCLEOTIDE SEQUENCE [LARGE SCALE GENOMIC DNA]</scope>
    <source>
        <strain evidence="6 7">Q1</strain>
    </source>
</reference>
<keyword evidence="4" id="KW-0408">Iron</keyword>
<dbReference type="PANTHER" id="PTHR43498">
    <property type="entry name" value="FERREDOXIN:COB-COM HETERODISULFIDE REDUCTASE SUBUNIT A"/>
    <property type="match status" value="1"/>
</dbReference>
<accession>A0A0J8H0F5</accession>
<keyword evidence="5" id="KW-0411">Iron-sulfur</keyword>
<evidence type="ECO:0000256" key="3">
    <source>
        <dbReference type="ARBA" id="ARBA00023002"/>
    </source>
</evidence>
<comment type="caution">
    <text evidence="6">The sequence shown here is derived from an EMBL/GenBank/DDBJ whole genome shotgun (WGS) entry which is preliminary data.</text>
</comment>
<dbReference type="Gene3D" id="3.50.50.60">
    <property type="entry name" value="FAD/NAD(P)-binding domain"/>
    <property type="match status" value="1"/>
</dbReference>
<name>A0A0J8H0F5_9ALTE</name>
<protein>
    <submittedName>
        <fullName evidence="6">Fumarate reductase</fullName>
    </submittedName>
</protein>
<keyword evidence="7" id="KW-1185">Reference proteome</keyword>
<dbReference type="GO" id="GO:0016491">
    <property type="term" value="F:oxidoreductase activity"/>
    <property type="evidence" value="ECO:0007669"/>
    <property type="project" value="UniProtKB-KW"/>
</dbReference>
<evidence type="ECO:0000256" key="5">
    <source>
        <dbReference type="ARBA" id="ARBA00023014"/>
    </source>
</evidence>
<evidence type="ECO:0000256" key="2">
    <source>
        <dbReference type="ARBA" id="ARBA00022723"/>
    </source>
</evidence>
<keyword evidence="3" id="KW-0560">Oxidoreductase</keyword>
<dbReference type="GO" id="GO:0046872">
    <property type="term" value="F:metal ion binding"/>
    <property type="evidence" value="ECO:0007669"/>
    <property type="project" value="UniProtKB-KW"/>
</dbReference>
<sequence>MLVESFSPQTRTNNKLQITTDFVVVGGGLAGVCAAIAAARNGSKVVLIQDRPVLGGNASSEVRVWALGATSHMGNNNRWSREGGIIDEIMLENLKVNKDGNPIIFDAVLLDKVAAEPNIQLLLNTAVYLVNKSAERKIGSVVAFCSQNSTEYTVSAPLFCDATGDGLVAFNAGASFRIGAESRDEFGEQLAPVQASDQLLGHTLFFYSKKLDHPVKYIAPKFAYTHQQISAIPRSKNIQGSDSGVKFWWVEYGGIHNTITQTEEIKWELWKIVYGIWDYIKNSGKFEDVENLTLEWIGTVPGKRESRRFNGEYMLKQQDIVEQTQFADAVSYGGWAIDIHPSEGIYSDKPACSQFHSKGVYQIPYRCFISKDIDNLFFAGRNISASHMAYGSSRVMITCAHGGQAVGTAAALCKQNSISPKSMLNPEYMHSLQQQLNMFGHGIPNVPLAQQTNLAKQARISASSELELKQLLPSGEYIPLTQGCAQLMPFNQGMAPVMKLKVKAQTETQLKVALRVSVKAENYTPEIDLKTIELNLVAGEQTITLDFSSVEIAAQYGFVTFYPNAAIELAISEQRVTGFMPVFNKMHKAVSNTGKQTMPVESGIESFEFWTPERRPKGQNLALQFEPAFKLHPLSHITNGYLRPWKQSNTWAASFNDKHPQVKFCWPEPVNINQITLFFDTDSDHALETVLMLHPESEMPYCVQNYRIKQADGTTLLEVVGNYQTVNKHTLAQAIQVDELVFEFDQPSDLVPASLFQIEIH</sequence>
<gene>
    <name evidence="6" type="ORF">XM47_02330</name>
</gene>
<dbReference type="GO" id="GO:0051539">
    <property type="term" value="F:4 iron, 4 sulfur cluster binding"/>
    <property type="evidence" value="ECO:0007669"/>
    <property type="project" value="UniProtKB-KW"/>
</dbReference>
<proteinExistence type="predicted"/>
<dbReference type="InterPro" id="IPR036188">
    <property type="entry name" value="FAD/NAD-bd_sf"/>
</dbReference>
<evidence type="ECO:0000313" key="6">
    <source>
        <dbReference type="EMBL" id="KMT66954.1"/>
    </source>
</evidence>
<dbReference type="SUPFAM" id="SSF51905">
    <property type="entry name" value="FAD/NAD(P)-binding domain"/>
    <property type="match status" value="1"/>
</dbReference>
<dbReference type="EMBL" id="LAZL01000002">
    <property type="protein sequence ID" value="KMT66954.1"/>
    <property type="molecule type" value="Genomic_DNA"/>
</dbReference>